<evidence type="ECO:0000313" key="1">
    <source>
        <dbReference type="EMBL" id="MBD2280406.1"/>
    </source>
</evidence>
<name>A0ABR8C191_APHFL</name>
<keyword evidence="2" id="KW-1185">Reference proteome</keyword>
<dbReference type="EMBL" id="JACJQT010000060">
    <property type="protein sequence ID" value="MBD2280406.1"/>
    <property type="molecule type" value="Genomic_DNA"/>
</dbReference>
<dbReference type="RefSeq" id="WP_190383971.1">
    <property type="nucleotide sequence ID" value="NZ_JACJQT010000060.1"/>
</dbReference>
<gene>
    <name evidence="1" type="ORF">H6F99_19665</name>
</gene>
<organism evidence="1 2">
    <name type="scientific">Aphanizomenon flos-aquae FACHB-1040</name>
    <dbReference type="NCBI Taxonomy" id="2692887"/>
    <lineage>
        <taxon>Bacteria</taxon>
        <taxon>Bacillati</taxon>
        <taxon>Cyanobacteriota</taxon>
        <taxon>Cyanophyceae</taxon>
        <taxon>Nostocales</taxon>
        <taxon>Aphanizomenonaceae</taxon>
        <taxon>Aphanizomenon</taxon>
    </lineage>
</organism>
<reference evidence="1 2" key="1">
    <citation type="journal article" date="2020" name="ISME J.">
        <title>Comparative genomics reveals insights into cyanobacterial evolution and habitat adaptation.</title>
        <authorList>
            <person name="Chen M.Y."/>
            <person name="Teng W.K."/>
            <person name="Zhao L."/>
            <person name="Hu C.X."/>
            <person name="Zhou Y.K."/>
            <person name="Han B.P."/>
            <person name="Song L.R."/>
            <person name="Shu W.S."/>
        </authorList>
    </citation>
    <scope>NUCLEOTIDE SEQUENCE [LARGE SCALE GENOMIC DNA]</scope>
    <source>
        <strain evidence="1 2">FACHB-1040</strain>
    </source>
</reference>
<protein>
    <submittedName>
        <fullName evidence="1">Uncharacterized protein</fullName>
    </submittedName>
</protein>
<comment type="caution">
    <text evidence="1">The sequence shown here is derived from an EMBL/GenBank/DDBJ whole genome shotgun (WGS) entry which is preliminary data.</text>
</comment>
<dbReference type="Proteomes" id="UP000606721">
    <property type="component" value="Unassembled WGS sequence"/>
</dbReference>
<sequence>MIFLSESGFSGFKDLQDVIEILFLGSGDFWKLGYFKDVVLCSSLDG</sequence>
<proteinExistence type="predicted"/>
<evidence type="ECO:0000313" key="2">
    <source>
        <dbReference type="Proteomes" id="UP000606721"/>
    </source>
</evidence>
<accession>A0ABR8C191</accession>